<dbReference type="GO" id="GO:0003677">
    <property type="term" value="F:DNA binding"/>
    <property type="evidence" value="ECO:0007669"/>
    <property type="project" value="UniProtKB-KW"/>
</dbReference>
<comment type="function">
    <text evidence="10">CRISPR (clustered regularly interspaced short palindromic repeat), is an adaptive immune system that provides protection against mobile genetic elements (viruses, transposable elements and conjugative plasmids). CRISPR clusters contain spacers, sequences complementary to antecedent mobile elements, and target invading nucleic acids. CRISPR clusters are transcribed and processed into CRISPR RNA (crRNA). Acts as a dsDNA endonuclease. Involved in the integration of spacer DNA into the CRISPR cassette.</text>
</comment>
<dbReference type="HAMAP" id="MF_01470">
    <property type="entry name" value="Cas1"/>
    <property type="match status" value="1"/>
</dbReference>
<dbReference type="InterPro" id="IPR019855">
    <property type="entry name" value="CRISPR-assoc_Cas1_NMENI"/>
</dbReference>
<dbReference type="NCBIfam" id="TIGR00287">
    <property type="entry name" value="cas1"/>
    <property type="match status" value="1"/>
</dbReference>
<evidence type="ECO:0000256" key="5">
    <source>
        <dbReference type="ARBA" id="ARBA00022842"/>
    </source>
</evidence>
<keyword evidence="7 10" id="KW-0238">DNA-binding</keyword>
<evidence type="ECO:0000256" key="3">
    <source>
        <dbReference type="ARBA" id="ARBA00022759"/>
    </source>
</evidence>
<evidence type="ECO:0000256" key="9">
    <source>
        <dbReference type="ARBA" id="ARBA00038592"/>
    </source>
</evidence>
<dbReference type="PANTHER" id="PTHR34353">
    <property type="entry name" value="CRISPR-ASSOCIATED ENDONUCLEASE CAS1 1"/>
    <property type="match status" value="1"/>
</dbReference>
<organism evidence="11 12">
    <name type="scientific">Prevotella lacticifex</name>
    <dbReference type="NCBI Taxonomy" id="2854755"/>
    <lineage>
        <taxon>Bacteria</taxon>
        <taxon>Pseudomonadati</taxon>
        <taxon>Bacteroidota</taxon>
        <taxon>Bacteroidia</taxon>
        <taxon>Bacteroidales</taxon>
        <taxon>Prevotellaceae</taxon>
        <taxon>Prevotella</taxon>
    </lineage>
</organism>
<dbReference type="Pfam" id="PF01867">
    <property type="entry name" value="Cas_Cas1"/>
    <property type="match status" value="1"/>
</dbReference>
<dbReference type="EMBL" id="BPUB01000001">
    <property type="protein sequence ID" value="GJG57999.1"/>
    <property type="molecule type" value="Genomic_DNA"/>
</dbReference>
<dbReference type="EC" id="3.1.-.-" evidence="10"/>
<comment type="cofactor">
    <cofactor evidence="10">
        <name>Mg(2+)</name>
        <dbReference type="ChEBI" id="CHEBI:18420"/>
    </cofactor>
    <cofactor evidence="10">
        <name>Mn(2+)</name>
        <dbReference type="ChEBI" id="CHEBI:29035"/>
    </cofactor>
</comment>
<dbReference type="InterPro" id="IPR042206">
    <property type="entry name" value="CRISPR-assoc_Cas1_C"/>
</dbReference>
<evidence type="ECO:0000256" key="10">
    <source>
        <dbReference type="HAMAP-Rule" id="MF_01470"/>
    </source>
</evidence>
<accession>A0A9R1C8K9</accession>
<keyword evidence="12" id="KW-1185">Reference proteome</keyword>
<keyword evidence="5 10" id="KW-0460">Magnesium</keyword>
<dbReference type="GO" id="GO:0051607">
    <property type="term" value="P:defense response to virus"/>
    <property type="evidence" value="ECO:0007669"/>
    <property type="project" value="UniProtKB-UniRule"/>
</dbReference>
<dbReference type="Proteomes" id="UP000825483">
    <property type="component" value="Unassembled WGS sequence"/>
</dbReference>
<dbReference type="GO" id="GO:0016787">
    <property type="term" value="F:hydrolase activity"/>
    <property type="evidence" value="ECO:0007669"/>
    <property type="project" value="UniProtKB-KW"/>
</dbReference>
<evidence type="ECO:0000256" key="6">
    <source>
        <dbReference type="ARBA" id="ARBA00023118"/>
    </source>
</evidence>
<dbReference type="GO" id="GO:0004520">
    <property type="term" value="F:DNA endonuclease activity"/>
    <property type="evidence" value="ECO:0007669"/>
    <property type="project" value="InterPro"/>
</dbReference>
<protein>
    <recommendedName>
        <fullName evidence="10">CRISPR-associated endonuclease Cas1</fullName>
        <ecNumber evidence="10">3.1.-.-</ecNumber>
    </recommendedName>
</protein>
<proteinExistence type="inferred from homology"/>
<gene>
    <name evidence="10 11" type="primary">cas1</name>
    <name evidence="11" type="ORF">PRLR5076_08500</name>
</gene>
<feature type="binding site" evidence="10">
    <location>
        <position position="190"/>
    </location>
    <ligand>
        <name>Mn(2+)</name>
        <dbReference type="ChEBI" id="CHEBI:29035"/>
    </ligand>
</feature>
<dbReference type="InterPro" id="IPR050646">
    <property type="entry name" value="Cas1"/>
</dbReference>
<dbReference type="InterPro" id="IPR002729">
    <property type="entry name" value="CRISPR-assoc_Cas1"/>
</dbReference>
<keyword evidence="3 10" id="KW-0255">Endonuclease</keyword>
<dbReference type="PANTHER" id="PTHR34353:SF2">
    <property type="entry name" value="CRISPR-ASSOCIATED ENDONUCLEASE CAS1 1"/>
    <property type="match status" value="1"/>
</dbReference>
<sequence length="279" mass="30905">MRDKQLVISKKDSNEIVTRPIEDIGIVVIENQQVSFTVPLLNELVNNNAGVIICNGKGMPSSMLMGLDNNSTPAESLKYQLHVAEPSRKQAWKQLVEQKIKNQAAVLDILGVKNHNLKAYYSSVLSGDSSNREGIAARQYWSYLFGKDFRREREGLPPNNLLNYGYAILRAATARALVGSGLLPALGLFHRNKYNAFPLADDVMEPYRPYVDKVAFDAAEEGLLDLNKDVKTRMLKVLTADVGIGKVTRPLSIALTITSASLVKFYKGETKKLSLPVLI</sequence>
<evidence type="ECO:0000256" key="4">
    <source>
        <dbReference type="ARBA" id="ARBA00022801"/>
    </source>
</evidence>
<keyword evidence="6 10" id="KW-0051">Antiviral defense</keyword>
<comment type="subunit">
    <text evidence="9 10">Homodimer, forms a heterotetramer with a Cas2 homodimer.</text>
</comment>
<dbReference type="GO" id="GO:0046872">
    <property type="term" value="F:metal ion binding"/>
    <property type="evidence" value="ECO:0007669"/>
    <property type="project" value="UniProtKB-UniRule"/>
</dbReference>
<keyword evidence="8 10" id="KW-0464">Manganese</keyword>
<dbReference type="AlphaFoldDB" id="A0A9R1C8K9"/>
<dbReference type="Gene3D" id="1.20.120.920">
    <property type="entry name" value="CRISPR-associated endonuclease Cas1, C-terminal domain"/>
    <property type="match status" value="1"/>
</dbReference>
<evidence type="ECO:0000256" key="1">
    <source>
        <dbReference type="ARBA" id="ARBA00022722"/>
    </source>
</evidence>
<dbReference type="NCBIfam" id="TIGR03639">
    <property type="entry name" value="cas1_NMENI"/>
    <property type="match status" value="1"/>
</dbReference>
<evidence type="ECO:0000256" key="2">
    <source>
        <dbReference type="ARBA" id="ARBA00022723"/>
    </source>
</evidence>
<name>A0A9R1C8K9_9BACT</name>
<reference evidence="11" key="1">
    <citation type="journal article" date="2022" name="Int. J. Syst. Evol. Microbiol.">
        <title>Prevotella lacticifex sp. nov., isolated from the rumen of cows.</title>
        <authorList>
            <person name="Shinkai T."/>
            <person name="Ikeyama N."/>
            <person name="Kumagai M."/>
            <person name="Ohmori H."/>
            <person name="Sakamoto M."/>
            <person name="Ohkuma M."/>
            <person name="Mitsumori M."/>
        </authorList>
    </citation>
    <scope>NUCLEOTIDE SEQUENCE</scope>
    <source>
        <strain evidence="11">R5076</strain>
    </source>
</reference>
<keyword evidence="2 10" id="KW-0479">Metal-binding</keyword>
<feature type="binding site" evidence="10">
    <location>
        <position position="205"/>
    </location>
    <ligand>
        <name>Mn(2+)</name>
        <dbReference type="ChEBI" id="CHEBI:29035"/>
    </ligand>
</feature>
<evidence type="ECO:0000256" key="7">
    <source>
        <dbReference type="ARBA" id="ARBA00023125"/>
    </source>
</evidence>
<keyword evidence="1 10" id="KW-0540">Nuclease</keyword>
<dbReference type="GO" id="GO:0043571">
    <property type="term" value="P:maintenance of CRISPR repeat elements"/>
    <property type="evidence" value="ECO:0007669"/>
    <property type="project" value="UniProtKB-UniRule"/>
</dbReference>
<evidence type="ECO:0000256" key="8">
    <source>
        <dbReference type="ARBA" id="ARBA00023211"/>
    </source>
</evidence>
<keyword evidence="4 10" id="KW-0378">Hydrolase</keyword>
<evidence type="ECO:0000313" key="12">
    <source>
        <dbReference type="Proteomes" id="UP000825483"/>
    </source>
</evidence>
<comment type="caution">
    <text evidence="11">The sequence shown here is derived from an EMBL/GenBank/DDBJ whole genome shotgun (WGS) entry which is preliminary data.</text>
</comment>
<feature type="binding site" evidence="10">
    <location>
        <position position="133"/>
    </location>
    <ligand>
        <name>Mn(2+)</name>
        <dbReference type="ChEBI" id="CHEBI:29035"/>
    </ligand>
</feature>
<comment type="similarity">
    <text evidence="10">Belongs to the CRISPR-associated endonuclease Cas1 family.</text>
</comment>
<evidence type="ECO:0000313" key="11">
    <source>
        <dbReference type="EMBL" id="GJG57999.1"/>
    </source>
</evidence>